<evidence type="ECO:0000313" key="2">
    <source>
        <dbReference type="EMBL" id="KKR00263.1"/>
    </source>
</evidence>
<dbReference type="EMBL" id="LBWB01000014">
    <property type="protein sequence ID" value="KKR00263.1"/>
    <property type="molecule type" value="Genomic_DNA"/>
</dbReference>
<accession>A0A0G0MAP1</accession>
<name>A0A0G0MAP1_9BACT</name>
<reference evidence="2 3" key="1">
    <citation type="journal article" date="2015" name="Nature">
        <title>rRNA introns, odd ribosomes, and small enigmatic genomes across a large radiation of phyla.</title>
        <authorList>
            <person name="Brown C.T."/>
            <person name="Hug L.A."/>
            <person name="Thomas B.C."/>
            <person name="Sharon I."/>
            <person name="Castelle C.J."/>
            <person name="Singh A."/>
            <person name="Wilkins M.J."/>
            <person name="Williams K.H."/>
            <person name="Banfield J.F."/>
        </authorList>
    </citation>
    <scope>NUCLEOTIDE SEQUENCE [LARGE SCALE GENOMIC DNA]</scope>
</reference>
<dbReference type="STRING" id="1618574.UT24_C0014G0003"/>
<evidence type="ECO:0000256" key="1">
    <source>
        <dbReference type="SAM" id="Phobius"/>
    </source>
</evidence>
<protein>
    <recommendedName>
        <fullName evidence="4">PsbP C-terminal domain-containing protein</fullName>
    </recommendedName>
</protein>
<comment type="caution">
    <text evidence="2">The sequence shown here is derived from an EMBL/GenBank/DDBJ whole genome shotgun (WGS) entry which is preliminary data.</text>
</comment>
<gene>
    <name evidence="2" type="ORF">UT24_C0014G0003</name>
</gene>
<proteinExistence type="predicted"/>
<keyword evidence="1" id="KW-0472">Membrane</keyword>
<keyword evidence="1" id="KW-0812">Transmembrane</keyword>
<evidence type="ECO:0000313" key="3">
    <source>
        <dbReference type="Proteomes" id="UP000033881"/>
    </source>
</evidence>
<sequence>MKQNARGFVHLLVPLILALIVLAGIGYYAYKNGQIKLIPQGNLSPTPATDETANWIEYINTKHSYLVKYPENWIYKELNQDYVYFNPLGVSDNDQSVSITVTNSKSTINSVIADFKTVRNITVSGQEIEIKKYKSGTSVFRYIAKVKNGDNTFTFGFSMYTDKKYEPYFDQILSTFKFLESSSTDKNNR</sequence>
<evidence type="ECO:0008006" key="4">
    <source>
        <dbReference type="Google" id="ProtNLM"/>
    </source>
</evidence>
<organism evidence="2 3">
    <name type="scientific">Candidatus Woesebacteria bacterium GW2011_GWB1_39_12</name>
    <dbReference type="NCBI Taxonomy" id="1618574"/>
    <lineage>
        <taxon>Bacteria</taxon>
        <taxon>Candidatus Woeseibacteriota</taxon>
    </lineage>
</organism>
<dbReference type="Proteomes" id="UP000033881">
    <property type="component" value="Unassembled WGS sequence"/>
</dbReference>
<feature type="transmembrane region" description="Helical" evidence="1">
    <location>
        <begin position="7"/>
        <end position="30"/>
    </location>
</feature>
<dbReference type="AlphaFoldDB" id="A0A0G0MAP1"/>
<keyword evidence="1" id="KW-1133">Transmembrane helix</keyword>